<dbReference type="EMBL" id="VYZN01000012">
    <property type="protein sequence ID" value="KAE9541772.1"/>
    <property type="molecule type" value="Genomic_DNA"/>
</dbReference>
<gene>
    <name evidence="1" type="ORF">AGLY_003763</name>
</gene>
<reference evidence="1 2" key="1">
    <citation type="submission" date="2019-08" db="EMBL/GenBank/DDBJ databases">
        <title>The genome of the soybean aphid Biotype 1, its phylome, world population structure and adaptation to the North American continent.</title>
        <authorList>
            <person name="Giordano R."/>
            <person name="Donthu R.K."/>
            <person name="Hernandez A.G."/>
            <person name="Wright C.L."/>
            <person name="Zimin A.V."/>
        </authorList>
    </citation>
    <scope>NUCLEOTIDE SEQUENCE [LARGE SCALE GENOMIC DNA]</scope>
    <source>
        <tissue evidence="1">Whole aphids</tissue>
    </source>
</reference>
<accession>A0A6G0TZ98</accession>
<name>A0A6G0TZ98_APHGL</name>
<keyword evidence="2" id="KW-1185">Reference proteome</keyword>
<protein>
    <submittedName>
        <fullName evidence="1">Uncharacterized protein</fullName>
    </submittedName>
</protein>
<proteinExistence type="predicted"/>
<evidence type="ECO:0000313" key="2">
    <source>
        <dbReference type="Proteomes" id="UP000475862"/>
    </source>
</evidence>
<organism evidence="1 2">
    <name type="scientific">Aphis glycines</name>
    <name type="common">Soybean aphid</name>
    <dbReference type="NCBI Taxonomy" id="307491"/>
    <lineage>
        <taxon>Eukaryota</taxon>
        <taxon>Metazoa</taxon>
        <taxon>Ecdysozoa</taxon>
        <taxon>Arthropoda</taxon>
        <taxon>Hexapoda</taxon>
        <taxon>Insecta</taxon>
        <taxon>Pterygota</taxon>
        <taxon>Neoptera</taxon>
        <taxon>Paraneoptera</taxon>
        <taxon>Hemiptera</taxon>
        <taxon>Sternorrhyncha</taxon>
        <taxon>Aphidomorpha</taxon>
        <taxon>Aphidoidea</taxon>
        <taxon>Aphididae</taxon>
        <taxon>Aphidini</taxon>
        <taxon>Aphis</taxon>
        <taxon>Aphis</taxon>
    </lineage>
</organism>
<comment type="caution">
    <text evidence="1">The sequence shown here is derived from an EMBL/GenBank/DDBJ whole genome shotgun (WGS) entry which is preliminary data.</text>
</comment>
<dbReference type="Proteomes" id="UP000475862">
    <property type="component" value="Unassembled WGS sequence"/>
</dbReference>
<sequence length="237" mass="26975">MNSSGISCIPTYICKPNFRSGKTLRLFPEDYEQSAVRQGKARYPLHRYENQMSELILLPMNRKSYNIKLLKGAAGIKYTHNGKLLVWVGLEQYKVKLLHLNRACGILLMVPSCLHFRSRIGSRYYRDISIFSLFFNRLDIAGLRLYFVNMIDGSFKYNYVEFLRKVQTYSSIIPVQNCNIKFKWVGQKRKHVAVAEEEAVVAAAGGGVGGEYDYCCDDDDDDTTAAVATAASIVRRK</sequence>
<evidence type="ECO:0000313" key="1">
    <source>
        <dbReference type="EMBL" id="KAE9541772.1"/>
    </source>
</evidence>
<dbReference type="AlphaFoldDB" id="A0A6G0TZ98"/>